<dbReference type="InterPro" id="IPR000182">
    <property type="entry name" value="GNAT_dom"/>
</dbReference>
<evidence type="ECO:0000256" key="1">
    <source>
        <dbReference type="ARBA" id="ARBA00022679"/>
    </source>
</evidence>
<dbReference type="Gene3D" id="3.40.630.30">
    <property type="match status" value="1"/>
</dbReference>
<keyword evidence="2 4" id="KW-0012">Acyltransferase</keyword>
<sequence length="141" mass="16593">MIRPYLHKDTKVIVSIWRLANQKSHPFLNDAYLETMQKVIRKRFVELSETHLYEQDGISIGFISAIEDDIAGLYVLPQYQRRGVGRTLLTHVLSQRDRVKLDVFARNRAGHRFYQRYGFVEIARRFDDASGHEIIRMGYPP</sequence>
<keyword evidence="1 4" id="KW-0808">Transferase</keyword>
<evidence type="ECO:0000259" key="3">
    <source>
        <dbReference type="PROSITE" id="PS51186"/>
    </source>
</evidence>
<dbReference type="SUPFAM" id="SSF55729">
    <property type="entry name" value="Acyl-CoA N-acyltransferases (Nat)"/>
    <property type="match status" value="1"/>
</dbReference>
<dbReference type="Proteomes" id="UP001208690">
    <property type="component" value="Unassembled WGS sequence"/>
</dbReference>
<protein>
    <submittedName>
        <fullName evidence="4">GNAT family N-acetyltransferase</fullName>
        <ecNumber evidence="4">2.3.1.-</ecNumber>
    </submittedName>
</protein>
<dbReference type="InterPro" id="IPR016181">
    <property type="entry name" value="Acyl_CoA_acyltransferase"/>
</dbReference>
<dbReference type="GO" id="GO:0016746">
    <property type="term" value="F:acyltransferase activity"/>
    <property type="evidence" value="ECO:0007669"/>
    <property type="project" value="UniProtKB-KW"/>
</dbReference>
<dbReference type="EMBL" id="JALIEB010000034">
    <property type="protein sequence ID" value="MCV3274267.1"/>
    <property type="molecule type" value="Genomic_DNA"/>
</dbReference>
<evidence type="ECO:0000256" key="2">
    <source>
        <dbReference type="ARBA" id="ARBA00023315"/>
    </source>
</evidence>
<dbReference type="Pfam" id="PF13508">
    <property type="entry name" value="Acetyltransf_7"/>
    <property type="match status" value="1"/>
</dbReference>
<dbReference type="PANTHER" id="PTHR43800">
    <property type="entry name" value="PEPTIDYL-LYSINE N-ACETYLTRANSFERASE YJAB"/>
    <property type="match status" value="1"/>
</dbReference>
<keyword evidence="5" id="KW-1185">Reference proteome</keyword>
<accession>A0ABT3BL13</accession>
<dbReference type="PROSITE" id="PS51186">
    <property type="entry name" value="GNAT"/>
    <property type="match status" value="1"/>
</dbReference>
<evidence type="ECO:0000313" key="5">
    <source>
        <dbReference type="Proteomes" id="UP001208690"/>
    </source>
</evidence>
<evidence type="ECO:0000313" key="4">
    <source>
        <dbReference type="EMBL" id="MCV3274267.1"/>
    </source>
</evidence>
<dbReference type="EC" id="2.3.1.-" evidence="4"/>
<proteinExistence type="predicted"/>
<dbReference type="PANTHER" id="PTHR43800:SF1">
    <property type="entry name" value="PEPTIDYL-LYSINE N-ACETYLTRANSFERASE YJAB"/>
    <property type="match status" value="1"/>
</dbReference>
<dbReference type="RefSeq" id="WP_263846471.1">
    <property type="nucleotide sequence ID" value="NZ_JALIEB010000034.1"/>
</dbReference>
<organism evidence="4 5">
    <name type="scientific">Roseobacter sinensis</name>
    <dbReference type="NCBI Taxonomy" id="2931391"/>
    <lineage>
        <taxon>Bacteria</taxon>
        <taxon>Pseudomonadati</taxon>
        <taxon>Pseudomonadota</taxon>
        <taxon>Alphaproteobacteria</taxon>
        <taxon>Rhodobacterales</taxon>
        <taxon>Roseobacteraceae</taxon>
        <taxon>Roseobacter</taxon>
    </lineage>
</organism>
<name>A0ABT3BL13_9RHOB</name>
<feature type="domain" description="N-acetyltransferase" evidence="3">
    <location>
        <begin position="1"/>
        <end position="141"/>
    </location>
</feature>
<gene>
    <name evidence="4" type="ORF">MUB52_22780</name>
</gene>
<dbReference type="CDD" id="cd04301">
    <property type="entry name" value="NAT_SF"/>
    <property type="match status" value="1"/>
</dbReference>
<reference evidence="4 5" key="1">
    <citation type="submission" date="2022-04" db="EMBL/GenBank/DDBJ databases">
        <title>Roseobacter sp. WL0113 is a bacterium isolated from neritic sediment.</title>
        <authorList>
            <person name="Wang L."/>
            <person name="He W."/>
            <person name="Zhang D.-F."/>
        </authorList>
    </citation>
    <scope>NUCLEOTIDE SEQUENCE [LARGE SCALE GENOMIC DNA]</scope>
    <source>
        <strain evidence="4 5">WL0113</strain>
    </source>
</reference>
<comment type="caution">
    <text evidence="4">The sequence shown here is derived from an EMBL/GenBank/DDBJ whole genome shotgun (WGS) entry which is preliminary data.</text>
</comment>